<dbReference type="GO" id="GO:0003677">
    <property type="term" value="F:DNA binding"/>
    <property type="evidence" value="ECO:0007669"/>
    <property type="project" value="InterPro"/>
</dbReference>
<proteinExistence type="predicted"/>
<keyword evidence="2" id="KW-1185">Reference proteome</keyword>
<evidence type="ECO:0000313" key="2">
    <source>
        <dbReference type="Proteomes" id="UP000613160"/>
    </source>
</evidence>
<protein>
    <submittedName>
        <fullName evidence="1">Uncharacterized protein</fullName>
    </submittedName>
</protein>
<dbReference type="SUPFAM" id="SSF47413">
    <property type="entry name" value="lambda repressor-like DNA-binding domains"/>
    <property type="match status" value="1"/>
</dbReference>
<reference evidence="1" key="2">
    <citation type="submission" date="2020-09" db="EMBL/GenBank/DDBJ databases">
        <authorList>
            <person name="Sun Q."/>
            <person name="Zhou Y."/>
        </authorList>
    </citation>
    <scope>NUCLEOTIDE SEQUENCE</scope>
    <source>
        <strain evidence="1">CGMCC 1.15493</strain>
    </source>
</reference>
<gene>
    <name evidence="1" type="ORF">GCM10011335_34890</name>
</gene>
<dbReference type="Proteomes" id="UP000613160">
    <property type="component" value="Unassembled WGS sequence"/>
</dbReference>
<organism evidence="1 2">
    <name type="scientific">Aureimonas glaciei</name>
    <dbReference type="NCBI Taxonomy" id="1776957"/>
    <lineage>
        <taxon>Bacteria</taxon>
        <taxon>Pseudomonadati</taxon>
        <taxon>Pseudomonadota</taxon>
        <taxon>Alphaproteobacteria</taxon>
        <taxon>Hyphomicrobiales</taxon>
        <taxon>Aurantimonadaceae</taxon>
        <taxon>Aureimonas</taxon>
    </lineage>
</organism>
<dbReference type="EMBL" id="BMJJ01000009">
    <property type="protein sequence ID" value="GGD28736.1"/>
    <property type="molecule type" value="Genomic_DNA"/>
</dbReference>
<reference evidence="1" key="1">
    <citation type="journal article" date="2014" name="Int. J. Syst. Evol. Microbiol.">
        <title>Complete genome sequence of Corynebacterium casei LMG S-19264T (=DSM 44701T), isolated from a smear-ripened cheese.</title>
        <authorList>
            <consortium name="US DOE Joint Genome Institute (JGI-PGF)"/>
            <person name="Walter F."/>
            <person name="Albersmeier A."/>
            <person name="Kalinowski J."/>
            <person name="Ruckert C."/>
        </authorList>
    </citation>
    <scope>NUCLEOTIDE SEQUENCE</scope>
    <source>
        <strain evidence="1">CGMCC 1.15493</strain>
    </source>
</reference>
<sequence length="76" mass="7739">MKSASILEAVVAMITDGFTAAKAFRHHSGLPIQYVAARTGIGVALLIVIESGSSASDDEISAIATALELPRVVTAG</sequence>
<dbReference type="RefSeq" id="WP_188853100.1">
    <property type="nucleotide sequence ID" value="NZ_BMJJ01000009.1"/>
</dbReference>
<dbReference type="AlphaFoldDB" id="A0A916Y3C3"/>
<comment type="caution">
    <text evidence="1">The sequence shown here is derived from an EMBL/GenBank/DDBJ whole genome shotgun (WGS) entry which is preliminary data.</text>
</comment>
<dbReference type="InterPro" id="IPR010982">
    <property type="entry name" value="Lambda_DNA-bd_dom_sf"/>
</dbReference>
<name>A0A916Y3C3_9HYPH</name>
<accession>A0A916Y3C3</accession>
<evidence type="ECO:0000313" key="1">
    <source>
        <dbReference type="EMBL" id="GGD28736.1"/>
    </source>
</evidence>